<feature type="domain" description="AGC-kinase C-terminal" evidence="21">
    <location>
        <begin position="1048"/>
        <end position="1116"/>
    </location>
</feature>
<evidence type="ECO:0000259" key="22">
    <source>
        <dbReference type="PROSITE" id="PS51860"/>
    </source>
</evidence>
<dbReference type="PANTHER" id="PTHR24351">
    <property type="entry name" value="RIBOSOMAL PROTEIN S6 KINASE"/>
    <property type="match status" value="1"/>
</dbReference>
<dbReference type="AlphaFoldDB" id="A0A9P5XQ13"/>
<feature type="compositionally biased region" description="Low complexity" evidence="17">
    <location>
        <begin position="653"/>
        <end position="663"/>
    </location>
</feature>
<dbReference type="PROSITE" id="PS50011">
    <property type="entry name" value="PROTEIN_KINASE_DOM"/>
    <property type="match status" value="1"/>
</dbReference>
<dbReference type="CDD" id="cd05570">
    <property type="entry name" value="STKc_PKC"/>
    <property type="match status" value="1"/>
</dbReference>
<evidence type="ECO:0000259" key="20">
    <source>
        <dbReference type="PROSITE" id="PS50081"/>
    </source>
</evidence>
<dbReference type="InterPro" id="IPR011072">
    <property type="entry name" value="HR1_rho-bd"/>
</dbReference>
<keyword evidence="12 16" id="KW-0067">ATP-binding</keyword>
<evidence type="ECO:0000313" key="24">
    <source>
        <dbReference type="Proteomes" id="UP000807342"/>
    </source>
</evidence>
<feature type="compositionally biased region" description="Pro residues" evidence="17">
    <location>
        <begin position="664"/>
        <end position="680"/>
    </location>
</feature>
<dbReference type="GO" id="GO:0004697">
    <property type="term" value="F:diacylglycerol-dependent serine/threonine kinase activity"/>
    <property type="evidence" value="ECO:0007669"/>
    <property type="project" value="UniProtKB-EC"/>
</dbReference>
<keyword evidence="6" id="KW-0479">Metal-binding</keyword>
<dbReference type="Gene3D" id="1.10.287.160">
    <property type="entry name" value="HR1 repeat"/>
    <property type="match status" value="1"/>
</dbReference>
<dbReference type="Gene3D" id="3.30.60.20">
    <property type="match status" value="2"/>
</dbReference>
<dbReference type="OrthoDB" id="63267at2759"/>
<gene>
    <name evidence="23" type="ORF">P691DRAFT_691954</name>
</gene>
<evidence type="ECO:0000256" key="12">
    <source>
        <dbReference type="ARBA" id="ARBA00022840"/>
    </source>
</evidence>
<keyword evidence="24" id="KW-1185">Reference proteome</keyword>
<dbReference type="InterPro" id="IPR002219">
    <property type="entry name" value="PKC_DAG/PE"/>
</dbReference>
<evidence type="ECO:0000256" key="16">
    <source>
        <dbReference type="PROSITE-ProRule" id="PRU10141"/>
    </source>
</evidence>
<reference evidence="23" key="1">
    <citation type="submission" date="2020-11" db="EMBL/GenBank/DDBJ databases">
        <authorList>
            <consortium name="DOE Joint Genome Institute"/>
            <person name="Ahrendt S."/>
            <person name="Riley R."/>
            <person name="Andreopoulos W."/>
            <person name="Labutti K."/>
            <person name="Pangilinan J."/>
            <person name="Ruiz-Duenas F.J."/>
            <person name="Barrasa J.M."/>
            <person name="Sanchez-Garcia M."/>
            <person name="Camarero S."/>
            <person name="Miyauchi S."/>
            <person name="Serrano A."/>
            <person name="Linde D."/>
            <person name="Babiker R."/>
            <person name="Drula E."/>
            <person name="Ayuso-Fernandez I."/>
            <person name="Pacheco R."/>
            <person name="Padilla G."/>
            <person name="Ferreira P."/>
            <person name="Barriuso J."/>
            <person name="Kellner H."/>
            <person name="Castanera R."/>
            <person name="Alfaro M."/>
            <person name="Ramirez L."/>
            <person name="Pisabarro A.G."/>
            <person name="Kuo A."/>
            <person name="Tritt A."/>
            <person name="Lipzen A."/>
            <person name="He G."/>
            <person name="Yan M."/>
            <person name="Ng V."/>
            <person name="Cullen D."/>
            <person name="Martin F."/>
            <person name="Rosso M.-N."/>
            <person name="Henrissat B."/>
            <person name="Hibbett D."/>
            <person name="Martinez A.T."/>
            <person name="Grigoriev I.V."/>
        </authorList>
    </citation>
    <scope>NUCLEOTIDE SEQUENCE</scope>
    <source>
        <strain evidence="23">MF-IS2</strain>
    </source>
</reference>
<comment type="caution">
    <text evidence="23">The sequence shown here is derived from an EMBL/GenBank/DDBJ whole genome shotgun (WGS) entry which is preliminary data.</text>
</comment>
<dbReference type="FunFam" id="3.30.60.20:FF:000014">
    <property type="entry name" value="Protein kinase C"/>
    <property type="match status" value="1"/>
</dbReference>
<evidence type="ECO:0000256" key="17">
    <source>
        <dbReference type="SAM" id="MobiDB-lite"/>
    </source>
</evidence>
<feature type="domain" description="Phorbol-ester/DAG-type" evidence="20">
    <location>
        <begin position="516"/>
        <end position="566"/>
    </location>
</feature>
<dbReference type="Pfam" id="PF00069">
    <property type="entry name" value="Pkinase"/>
    <property type="match status" value="1"/>
</dbReference>
<dbReference type="SMART" id="SM00109">
    <property type="entry name" value="C1"/>
    <property type="match status" value="2"/>
</dbReference>
<dbReference type="InterPro" id="IPR037778">
    <property type="entry name" value="C2_fungal_PKC"/>
</dbReference>
<dbReference type="InterPro" id="IPR035892">
    <property type="entry name" value="C2_domain_sf"/>
</dbReference>
<dbReference type="GO" id="GO:0005524">
    <property type="term" value="F:ATP binding"/>
    <property type="evidence" value="ECO:0007669"/>
    <property type="project" value="UniProtKB-UniRule"/>
</dbReference>
<dbReference type="InterPro" id="IPR017892">
    <property type="entry name" value="Pkinase_C"/>
</dbReference>
<comment type="catalytic activity">
    <reaction evidence="13">
        <text>L-threonyl-[protein] + ATP = O-phospho-L-threonyl-[protein] + ADP + H(+)</text>
        <dbReference type="Rhea" id="RHEA:46608"/>
        <dbReference type="Rhea" id="RHEA-COMP:11060"/>
        <dbReference type="Rhea" id="RHEA-COMP:11605"/>
        <dbReference type="ChEBI" id="CHEBI:15378"/>
        <dbReference type="ChEBI" id="CHEBI:30013"/>
        <dbReference type="ChEBI" id="CHEBI:30616"/>
        <dbReference type="ChEBI" id="CHEBI:61977"/>
        <dbReference type="ChEBI" id="CHEBI:456216"/>
        <dbReference type="EC" id="2.7.11.13"/>
    </reaction>
</comment>
<dbReference type="CDD" id="cd20822">
    <property type="entry name" value="C1_ScPKC1-like_rpt1"/>
    <property type="match status" value="1"/>
</dbReference>
<dbReference type="SUPFAM" id="SSF49562">
    <property type="entry name" value="C2 domain (Calcium/lipid-binding domain, CaLB)"/>
    <property type="match status" value="1"/>
</dbReference>
<dbReference type="Gene3D" id="3.30.200.20">
    <property type="entry name" value="Phosphorylase Kinase, domain 1"/>
    <property type="match status" value="1"/>
</dbReference>
<keyword evidence="11" id="KW-0862">Zinc</keyword>
<feature type="compositionally biased region" description="Low complexity" evidence="17">
    <location>
        <begin position="735"/>
        <end position="748"/>
    </location>
</feature>
<evidence type="ECO:0000259" key="21">
    <source>
        <dbReference type="PROSITE" id="PS51285"/>
    </source>
</evidence>
<dbReference type="InterPro" id="IPR037312">
    <property type="entry name" value="PKC-like_HR1"/>
</dbReference>
<dbReference type="InterPro" id="IPR008271">
    <property type="entry name" value="Ser/Thr_kinase_AS"/>
</dbReference>
<evidence type="ECO:0000256" key="11">
    <source>
        <dbReference type="ARBA" id="ARBA00022833"/>
    </source>
</evidence>
<evidence type="ECO:0000256" key="2">
    <source>
        <dbReference type="ARBA" id="ARBA00012429"/>
    </source>
</evidence>
<evidence type="ECO:0000256" key="15">
    <source>
        <dbReference type="PROSITE-ProRule" id="PRU01207"/>
    </source>
</evidence>
<dbReference type="GO" id="GO:0008270">
    <property type="term" value="F:zinc ion binding"/>
    <property type="evidence" value="ECO:0007669"/>
    <property type="project" value="UniProtKB-KW"/>
</dbReference>
<feature type="domain" description="Phorbol-ester/DAG-type" evidence="20">
    <location>
        <begin position="449"/>
        <end position="497"/>
    </location>
</feature>
<dbReference type="InterPro" id="IPR046349">
    <property type="entry name" value="C1-like_sf"/>
</dbReference>
<evidence type="ECO:0000256" key="3">
    <source>
        <dbReference type="ARBA" id="ARBA00022527"/>
    </source>
</evidence>
<dbReference type="CDD" id="cd11620">
    <property type="entry name" value="HR1_PKC-like_2_fungi"/>
    <property type="match status" value="1"/>
</dbReference>
<evidence type="ECO:0000256" key="9">
    <source>
        <dbReference type="ARBA" id="ARBA00022771"/>
    </source>
</evidence>
<feature type="domain" description="Protein kinase" evidence="19">
    <location>
        <begin position="788"/>
        <end position="1047"/>
    </location>
</feature>
<keyword evidence="9" id="KW-0863">Zinc-finger</keyword>
<dbReference type="Pfam" id="PF00130">
    <property type="entry name" value="C1_1"/>
    <property type="match status" value="2"/>
</dbReference>
<evidence type="ECO:0000256" key="6">
    <source>
        <dbReference type="ARBA" id="ARBA00022723"/>
    </source>
</evidence>
<dbReference type="SMART" id="SM00133">
    <property type="entry name" value="S_TK_X"/>
    <property type="match status" value="1"/>
</dbReference>
<keyword evidence="4" id="KW-0597">Phosphoprotein</keyword>
<dbReference type="PROSITE" id="PS00479">
    <property type="entry name" value="ZF_DAG_PE_1"/>
    <property type="match status" value="1"/>
</dbReference>
<dbReference type="Gene3D" id="2.60.40.150">
    <property type="entry name" value="C2 domain"/>
    <property type="match status" value="1"/>
</dbReference>
<keyword evidence="8 16" id="KW-0547">Nucleotide-binding</keyword>
<keyword evidence="10" id="KW-0418">Kinase</keyword>
<evidence type="ECO:0000256" key="10">
    <source>
        <dbReference type="ARBA" id="ARBA00022777"/>
    </source>
</evidence>
<dbReference type="FunFam" id="1.10.510.10:FF:000101">
    <property type="entry name" value="Protein kinase C"/>
    <property type="match status" value="1"/>
</dbReference>
<evidence type="ECO:0000313" key="23">
    <source>
        <dbReference type="EMBL" id="KAF9454849.1"/>
    </source>
</evidence>
<dbReference type="SMART" id="SM00742">
    <property type="entry name" value="Hr1"/>
    <property type="match status" value="2"/>
</dbReference>
<dbReference type="FunFam" id="3.30.60.20:FF:000034">
    <property type="entry name" value="Protein kinase C"/>
    <property type="match status" value="1"/>
</dbReference>
<dbReference type="SUPFAM" id="SSF46585">
    <property type="entry name" value="HR1 repeat"/>
    <property type="match status" value="1"/>
</dbReference>
<dbReference type="GO" id="GO:0007165">
    <property type="term" value="P:signal transduction"/>
    <property type="evidence" value="ECO:0007669"/>
    <property type="project" value="InterPro"/>
</dbReference>
<dbReference type="FunFam" id="3.30.200.20:FF:000103">
    <property type="entry name" value="Protein kinase C"/>
    <property type="match status" value="1"/>
</dbReference>
<feature type="binding site" evidence="16">
    <location>
        <position position="817"/>
    </location>
    <ligand>
        <name>ATP</name>
        <dbReference type="ChEBI" id="CHEBI:30616"/>
    </ligand>
</feature>
<evidence type="ECO:0000256" key="8">
    <source>
        <dbReference type="ARBA" id="ARBA00022741"/>
    </source>
</evidence>
<dbReference type="InterPro" id="IPR036274">
    <property type="entry name" value="HR1_rpt_sf"/>
</dbReference>
<dbReference type="Pfam" id="PF00168">
    <property type="entry name" value="C2"/>
    <property type="match status" value="1"/>
</dbReference>
<dbReference type="InterPro" id="IPR000008">
    <property type="entry name" value="C2_dom"/>
</dbReference>
<keyword evidence="3" id="KW-0723">Serine/threonine-protein kinase</keyword>
<sequence length="1116" mass="125612">MFQGHELDQKIQEVYKHIQTERKILEASQLLGRATANQDVLGRNAAKIRETEKNLAYYEQTLRELQARKLQLQQQPQRDDPPRSGAVPSPQVPPKDYDHQGMRSPDTARGQQPDGLPRGRAFSNLDLIKADTPITPRKISKMLHQLEFKLQVEKQYKQGIDKMAKLYSADGDKKSKADAEGKKVESEKKIQLLNAALKRYKTLHILDDVVENDDNDNGNEGERGANIRSKPISGTLRVTLRGARELDHAPVTTRFRSSSRAVTETYVSIKVEGTQMARSHPSRTDRWNEEFEMIVDKANEVEIVVYDKQGNDPHAIPIGILWVSISDLVEALRRQKVGMETGQGGWVTAGAMPGDSPTARMGGYPGGQGGMDAPLNYPGAQGGFGVPPGQPGSEGIEAWFAVEPAGAIALHLNFMKENVRKRPLDAPMGGLGRQGAVRKRKGEVHEMNGHKFVQRQFYQLMLCAFCNDFLLNALGYQCEDCRYTCHKKCYEKVVTKCISKSNTGDGDEEKINHRIPHRFEPLTNIGANWCCHCGYMLPLGRKNARRCTECDITCHANCAHLVPDFCGMSMETANELLRSWRDINRQRVDKQSRVAAATMQKQSQTPPPLSVPPVDVGIGQLGPAMDRMKLEQQGPAFDGYGRPMPAPDRYAQDPRYQQQQQSPPQIPPLPQQGSPYPPQQSPTLANRIPPGRQPGGPGHPSQMAPPVRPPSRPYDQPMQPDPYTQQGYPPQIGRQGQPPMGSPQQQPSIPLPVTRPSQDPYQIPTPPRLQQQPTRQATVKRKVGLDDFNFLAVLGKGNFGKVMLAEEKASTSLYAIKVLKKEFIIDNDEVESTRSEKRVFMTAARERHPFLLGLHSCFQTETRIYFVMEYVSGGDLMLHIQRKQFSLRQAKFYASEVLLALEYFHANGIIYRDLKLDNILLTLDGHVKVADYGLCKEEMWHGQTTSTFCGTPEFMAPEILLEQRYGRAVDWWAFGVLTYEMLLGQSPFRGEDEDEIFDAILEDEPLYPITMPRDAVSILQKLLQRDPGRRLGSGKEDAEEIKRQPFFKDVNFDDVLHKRIPPPYFPKINGLADTSNFDEEFTREKPTLTPVHGQLTARDQAEFNGFSWVATWADHP</sequence>
<dbReference type="Proteomes" id="UP000807342">
    <property type="component" value="Unassembled WGS sequence"/>
</dbReference>
<dbReference type="PROSITE" id="PS50004">
    <property type="entry name" value="C2"/>
    <property type="match status" value="1"/>
</dbReference>
<dbReference type="InterPro" id="IPR000961">
    <property type="entry name" value="AGC-kinase_C"/>
</dbReference>
<comment type="similarity">
    <text evidence="1">Belongs to the protein kinase superfamily. AGC Ser/Thr protein kinase family. PKC subfamily.</text>
</comment>
<keyword evidence="15" id="KW-0175">Coiled coil</keyword>
<dbReference type="SUPFAM" id="SSF56112">
    <property type="entry name" value="Protein kinase-like (PK-like)"/>
    <property type="match status" value="1"/>
</dbReference>
<dbReference type="PROSITE" id="PS00107">
    <property type="entry name" value="PROTEIN_KINASE_ATP"/>
    <property type="match status" value="1"/>
</dbReference>
<evidence type="ECO:0000259" key="19">
    <source>
        <dbReference type="PROSITE" id="PS50011"/>
    </source>
</evidence>
<dbReference type="CDD" id="cd20823">
    <property type="entry name" value="C1_ScPKC1-like_rpt2"/>
    <property type="match status" value="1"/>
</dbReference>
<dbReference type="InterPro" id="IPR011009">
    <property type="entry name" value="Kinase-like_dom_sf"/>
</dbReference>
<keyword evidence="5" id="KW-0808">Transferase</keyword>
<dbReference type="Pfam" id="PF00433">
    <property type="entry name" value="Pkinase_C"/>
    <property type="match status" value="1"/>
</dbReference>
<evidence type="ECO:0000256" key="14">
    <source>
        <dbReference type="ARBA" id="ARBA00047470"/>
    </source>
</evidence>
<evidence type="ECO:0000256" key="7">
    <source>
        <dbReference type="ARBA" id="ARBA00022737"/>
    </source>
</evidence>
<feature type="region of interest" description="Disordered" evidence="17">
    <location>
        <begin position="71"/>
        <end position="124"/>
    </location>
</feature>
<comment type="catalytic activity">
    <reaction evidence="14">
        <text>L-seryl-[protein] + ATP = O-phospho-L-seryl-[protein] + ADP + H(+)</text>
        <dbReference type="Rhea" id="RHEA:17989"/>
        <dbReference type="Rhea" id="RHEA-COMP:9863"/>
        <dbReference type="Rhea" id="RHEA-COMP:11604"/>
        <dbReference type="ChEBI" id="CHEBI:15378"/>
        <dbReference type="ChEBI" id="CHEBI:29999"/>
        <dbReference type="ChEBI" id="CHEBI:30616"/>
        <dbReference type="ChEBI" id="CHEBI:83421"/>
        <dbReference type="ChEBI" id="CHEBI:456216"/>
        <dbReference type="EC" id="2.7.11.13"/>
    </reaction>
</comment>
<evidence type="ECO:0000256" key="4">
    <source>
        <dbReference type="ARBA" id="ARBA00022553"/>
    </source>
</evidence>
<feature type="region of interest" description="Disordered" evidence="17">
    <location>
        <begin position="593"/>
        <end position="621"/>
    </location>
</feature>
<dbReference type="PROSITE" id="PS51860">
    <property type="entry name" value="REM_1"/>
    <property type="match status" value="1"/>
</dbReference>
<evidence type="ECO:0000256" key="13">
    <source>
        <dbReference type="ARBA" id="ARBA00047272"/>
    </source>
</evidence>
<dbReference type="GO" id="GO:0009272">
    <property type="term" value="P:fungal-type cell wall biogenesis"/>
    <property type="evidence" value="ECO:0007669"/>
    <property type="project" value="InterPro"/>
</dbReference>
<dbReference type="InterPro" id="IPR000719">
    <property type="entry name" value="Prot_kinase_dom"/>
</dbReference>
<name>A0A9P5XQ13_9AGAR</name>
<dbReference type="SMART" id="SM00220">
    <property type="entry name" value="S_TKc"/>
    <property type="match status" value="1"/>
</dbReference>
<dbReference type="PROSITE" id="PS51285">
    <property type="entry name" value="AGC_KINASE_CTER"/>
    <property type="match status" value="1"/>
</dbReference>
<dbReference type="SUPFAM" id="SSF57889">
    <property type="entry name" value="Cysteine-rich domain"/>
    <property type="match status" value="2"/>
</dbReference>
<feature type="region of interest" description="Disordered" evidence="17">
    <location>
        <begin position="634"/>
        <end position="776"/>
    </location>
</feature>
<accession>A0A9P5XQ13</accession>
<proteinExistence type="inferred from homology"/>
<feature type="domain" description="REM-1" evidence="22">
    <location>
        <begin position="129"/>
        <end position="206"/>
    </location>
</feature>
<evidence type="ECO:0000259" key="18">
    <source>
        <dbReference type="PROSITE" id="PS50004"/>
    </source>
</evidence>
<organism evidence="23 24">
    <name type="scientific">Macrolepiota fuliginosa MF-IS2</name>
    <dbReference type="NCBI Taxonomy" id="1400762"/>
    <lineage>
        <taxon>Eukaryota</taxon>
        <taxon>Fungi</taxon>
        <taxon>Dikarya</taxon>
        <taxon>Basidiomycota</taxon>
        <taxon>Agaricomycotina</taxon>
        <taxon>Agaricomycetes</taxon>
        <taxon>Agaricomycetidae</taxon>
        <taxon>Agaricales</taxon>
        <taxon>Agaricineae</taxon>
        <taxon>Agaricaceae</taxon>
        <taxon>Macrolepiota</taxon>
    </lineage>
</organism>
<dbReference type="Gene3D" id="1.10.510.10">
    <property type="entry name" value="Transferase(Phosphotransferase) domain 1"/>
    <property type="match status" value="1"/>
</dbReference>
<dbReference type="InterPro" id="IPR017441">
    <property type="entry name" value="Protein_kinase_ATP_BS"/>
</dbReference>
<feature type="domain" description="C2" evidence="18">
    <location>
        <begin position="217"/>
        <end position="341"/>
    </location>
</feature>
<dbReference type="PROSITE" id="PS00108">
    <property type="entry name" value="PROTEIN_KINASE_ST"/>
    <property type="match status" value="1"/>
</dbReference>
<dbReference type="CDD" id="cd08689">
    <property type="entry name" value="C2_fungal_Pkc1p"/>
    <property type="match status" value="1"/>
</dbReference>
<evidence type="ECO:0000256" key="1">
    <source>
        <dbReference type="ARBA" id="ARBA00005490"/>
    </source>
</evidence>
<evidence type="ECO:0000256" key="5">
    <source>
        <dbReference type="ARBA" id="ARBA00022679"/>
    </source>
</evidence>
<keyword evidence="7" id="KW-0677">Repeat</keyword>
<dbReference type="EMBL" id="MU151052">
    <property type="protein sequence ID" value="KAF9454849.1"/>
    <property type="molecule type" value="Genomic_DNA"/>
</dbReference>
<protein>
    <recommendedName>
        <fullName evidence="2">protein kinase C</fullName>
        <ecNumber evidence="2">2.7.11.13</ecNumber>
    </recommendedName>
</protein>
<dbReference type="EC" id="2.7.11.13" evidence="2"/>
<dbReference type="PROSITE" id="PS50081">
    <property type="entry name" value="ZF_DAG_PE_2"/>
    <property type="match status" value="2"/>
</dbReference>
<dbReference type="Pfam" id="PF02185">
    <property type="entry name" value="HR1"/>
    <property type="match status" value="2"/>
</dbReference>
<dbReference type="SMART" id="SM00239">
    <property type="entry name" value="C2"/>
    <property type="match status" value="1"/>
</dbReference>